<name>A0A381TQ78_9ZZZZ</name>
<reference evidence="2" key="1">
    <citation type="submission" date="2018-05" db="EMBL/GenBank/DDBJ databases">
        <authorList>
            <person name="Lanie J.A."/>
            <person name="Ng W.-L."/>
            <person name="Kazmierczak K.M."/>
            <person name="Andrzejewski T.M."/>
            <person name="Davidsen T.M."/>
            <person name="Wayne K.J."/>
            <person name="Tettelin H."/>
            <person name="Glass J.I."/>
            <person name="Rusch D."/>
            <person name="Podicherti R."/>
            <person name="Tsui H.-C.T."/>
            <person name="Winkler M.E."/>
        </authorList>
    </citation>
    <scope>NUCLEOTIDE SEQUENCE</scope>
</reference>
<evidence type="ECO:0008006" key="3">
    <source>
        <dbReference type="Google" id="ProtNLM"/>
    </source>
</evidence>
<feature type="region of interest" description="Disordered" evidence="1">
    <location>
        <begin position="336"/>
        <end position="359"/>
    </location>
</feature>
<dbReference type="Gene3D" id="3.30.1150.10">
    <property type="match status" value="1"/>
</dbReference>
<dbReference type="SUPFAM" id="SSF74653">
    <property type="entry name" value="TolA/TonB C-terminal domain"/>
    <property type="match status" value="1"/>
</dbReference>
<proteinExistence type="predicted"/>
<feature type="compositionally biased region" description="Polar residues" evidence="1">
    <location>
        <begin position="336"/>
        <end position="351"/>
    </location>
</feature>
<accession>A0A381TQ78</accession>
<dbReference type="Pfam" id="PF13103">
    <property type="entry name" value="TonB_2"/>
    <property type="match status" value="1"/>
</dbReference>
<dbReference type="AlphaFoldDB" id="A0A381TQ78"/>
<gene>
    <name evidence="2" type="ORF">METZ01_LOCUS71090</name>
</gene>
<dbReference type="EMBL" id="UINC01004982">
    <property type="protein sequence ID" value="SVA18236.1"/>
    <property type="molecule type" value="Genomic_DNA"/>
</dbReference>
<protein>
    <recommendedName>
        <fullName evidence="3">TonB C-terminal domain-containing protein</fullName>
    </recommendedName>
</protein>
<sequence length="450" mass="49920">MLVFSVFGHLVILTIALFLPKPLQEAKVVVPAFMVSLVETSSGNKLAAQKKTAGDRKAPIKKIKPKAKKPAAIKRVAKKQVAKKQVVKKKSPPKPNKILTALKKLDKKTVAVAPIPAKNMFEQLDQLALKEYPKKTVAKPKRKNHVLEETLRELEQLKDKKIDRRQEISPKPMPESLLEDFEEFKMEEVVKQKGNKKQPDSNEEKTAKSVIEKRNLVRELDKLAKLKLTDKNKGQEQIAEVAVEEKESKAYDSVLEKFESLTVESSRVTVEVSGAKLEASKFQSSLRTLPDSPAAEVSGAKLEASKFQSSLRTLPDSPAAEVSSAKLKASKFQSSLRALPDSQGNPSSNSVEEPHVSSDREGALAADIQSFYAGLVQEKIYKNWRDPLAEQHSKEAIISFHIFPKGNIDKPFIKQSSGVEVLDTLAVAAVHDSVPFPPFPKDLKMPNLFL</sequence>
<organism evidence="2">
    <name type="scientific">marine metagenome</name>
    <dbReference type="NCBI Taxonomy" id="408172"/>
    <lineage>
        <taxon>unclassified sequences</taxon>
        <taxon>metagenomes</taxon>
        <taxon>ecological metagenomes</taxon>
    </lineage>
</organism>
<evidence type="ECO:0000256" key="1">
    <source>
        <dbReference type="SAM" id="MobiDB-lite"/>
    </source>
</evidence>
<evidence type="ECO:0000313" key="2">
    <source>
        <dbReference type="EMBL" id="SVA18236.1"/>
    </source>
</evidence>
<feature type="non-terminal residue" evidence="2">
    <location>
        <position position="1"/>
    </location>
</feature>
<feature type="non-terminal residue" evidence="2">
    <location>
        <position position="450"/>
    </location>
</feature>
<feature type="region of interest" description="Disordered" evidence="1">
    <location>
        <begin position="189"/>
        <end position="210"/>
    </location>
</feature>